<evidence type="ECO:0000313" key="2">
    <source>
        <dbReference type="Proteomes" id="UP000182486"/>
    </source>
</evidence>
<protein>
    <recommendedName>
        <fullName evidence="3">GNAT family N-acetyltransferase</fullName>
    </recommendedName>
</protein>
<dbReference type="EMBL" id="MEIA01000007">
    <property type="protein sequence ID" value="OJF16021.1"/>
    <property type="molecule type" value="Genomic_DNA"/>
</dbReference>
<name>A0A1K0FT80_9ACTN</name>
<dbReference type="Proteomes" id="UP000182486">
    <property type="component" value="Unassembled WGS sequence"/>
</dbReference>
<dbReference type="AlphaFoldDB" id="A0A1K0FT80"/>
<gene>
    <name evidence="1" type="ORF">BG844_01980</name>
</gene>
<proteinExistence type="predicted"/>
<dbReference type="RefSeq" id="WP_071802968.1">
    <property type="nucleotide sequence ID" value="NZ_MEIA01000007.1"/>
</dbReference>
<organism evidence="1 2">
    <name type="scientific">Couchioplanes caeruleus subsp. caeruleus</name>
    <dbReference type="NCBI Taxonomy" id="56427"/>
    <lineage>
        <taxon>Bacteria</taxon>
        <taxon>Bacillati</taxon>
        <taxon>Actinomycetota</taxon>
        <taxon>Actinomycetes</taxon>
        <taxon>Micromonosporales</taxon>
        <taxon>Micromonosporaceae</taxon>
        <taxon>Couchioplanes</taxon>
    </lineage>
</organism>
<keyword evidence="2" id="KW-1185">Reference proteome</keyword>
<evidence type="ECO:0008006" key="3">
    <source>
        <dbReference type="Google" id="ProtNLM"/>
    </source>
</evidence>
<accession>A0A1K0FT80</accession>
<sequence length="183" mass="21358">MVIKVVEQINDDELIETAWKMYEESFRGLNALAVQRHLMFRHEFEDVMRDGRVQKYLSLDDEGTLCGLSTYTNDLDAMPLISPQYFERRWPELYAQRKIWYCGFVAVLPGGRASSSFSDLVEAMYLIAAAQNGIIGLDFCQHNDEKRKMSRVIRLMLQRFSGNCEAEMMDAQQFWLYRFPQAA</sequence>
<comment type="caution">
    <text evidence="1">The sequence shown here is derived from an EMBL/GenBank/DDBJ whole genome shotgun (WGS) entry which is preliminary data.</text>
</comment>
<evidence type="ECO:0000313" key="1">
    <source>
        <dbReference type="EMBL" id="OJF16021.1"/>
    </source>
</evidence>
<reference evidence="1 2" key="1">
    <citation type="submission" date="2016-09" db="EMBL/GenBank/DDBJ databases">
        <title>Couchioplanes caeruleus draft genome sequence.</title>
        <authorList>
            <person name="Sheehan J."/>
            <person name="Caffrey P."/>
        </authorList>
    </citation>
    <scope>NUCLEOTIDE SEQUENCE [LARGE SCALE GENOMIC DNA]</scope>
    <source>
        <strain evidence="1 2">DSM 43634</strain>
    </source>
</reference>